<dbReference type="HAMAP" id="MF_00048">
    <property type="entry name" value="UPF0102"/>
    <property type="match status" value="1"/>
</dbReference>
<dbReference type="NCBIfam" id="NF009154">
    <property type="entry name" value="PRK12497.3-3"/>
    <property type="match status" value="1"/>
</dbReference>
<comment type="similarity">
    <text evidence="1 2">Belongs to the UPF0102 family.</text>
</comment>
<keyword evidence="4" id="KW-1185">Reference proteome</keyword>
<organism evidence="3 4">
    <name type="scientific">Paenibacillus hodogayensis</name>
    <dbReference type="NCBI Taxonomy" id="279208"/>
    <lineage>
        <taxon>Bacteria</taxon>
        <taxon>Bacillati</taxon>
        <taxon>Bacillota</taxon>
        <taxon>Bacilli</taxon>
        <taxon>Bacillales</taxon>
        <taxon>Paenibacillaceae</taxon>
        <taxon>Paenibacillus</taxon>
    </lineage>
</organism>
<dbReference type="NCBIfam" id="NF009150">
    <property type="entry name" value="PRK12497.1-3"/>
    <property type="match status" value="1"/>
</dbReference>
<reference evidence="3 4" key="1">
    <citation type="submission" date="2024-09" db="EMBL/GenBank/DDBJ databases">
        <authorList>
            <person name="Sun Q."/>
            <person name="Mori K."/>
        </authorList>
    </citation>
    <scope>NUCLEOTIDE SEQUENCE [LARGE SCALE GENOMIC DNA]</scope>
    <source>
        <strain evidence="3 4">JCM 12520</strain>
    </source>
</reference>
<dbReference type="CDD" id="cd20736">
    <property type="entry name" value="PoNe_Nuclease"/>
    <property type="match status" value="1"/>
</dbReference>
<dbReference type="PANTHER" id="PTHR34039:SF1">
    <property type="entry name" value="UPF0102 PROTEIN YRAN"/>
    <property type="match status" value="1"/>
</dbReference>
<sequence>MTAGKSGHSRIRLGRQGEELAAARLVEEGYRIVERNWRCPSGELDLIAERDGVTVFVEVRSRRATGKFGSPEESVDARKQRKVRETAQYYLYRKKTLEAKVRFDVITVMFTPEGSFCKLNHLENAF</sequence>
<protein>
    <recommendedName>
        <fullName evidence="2">UPF0102 protein ACFFNY_24665</fullName>
    </recommendedName>
</protein>
<dbReference type="InterPro" id="IPR011335">
    <property type="entry name" value="Restrct_endonuc-II-like"/>
</dbReference>
<dbReference type="RefSeq" id="WP_344909559.1">
    <property type="nucleotide sequence ID" value="NZ_BAAAYO010000008.1"/>
</dbReference>
<evidence type="ECO:0000313" key="4">
    <source>
        <dbReference type="Proteomes" id="UP001589619"/>
    </source>
</evidence>
<evidence type="ECO:0000256" key="2">
    <source>
        <dbReference type="HAMAP-Rule" id="MF_00048"/>
    </source>
</evidence>
<accession>A0ABV5W2Y2</accession>
<proteinExistence type="inferred from homology"/>
<dbReference type="InterPro" id="IPR011856">
    <property type="entry name" value="tRNA_endonuc-like_dom_sf"/>
</dbReference>
<comment type="caution">
    <text evidence="3">The sequence shown here is derived from an EMBL/GenBank/DDBJ whole genome shotgun (WGS) entry which is preliminary data.</text>
</comment>
<dbReference type="Proteomes" id="UP001589619">
    <property type="component" value="Unassembled WGS sequence"/>
</dbReference>
<name>A0ABV5W2Y2_9BACL</name>
<dbReference type="PANTHER" id="PTHR34039">
    <property type="entry name" value="UPF0102 PROTEIN YRAN"/>
    <property type="match status" value="1"/>
</dbReference>
<dbReference type="InterPro" id="IPR003509">
    <property type="entry name" value="UPF0102_YraN-like"/>
</dbReference>
<dbReference type="SUPFAM" id="SSF52980">
    <property type="entry name" value="Restriction endonuclease-like"/>
    <property type="match status" value="1"/>
</dbReference>
<dbReference type="NCBIfam" id="TIGR00252">
    <property type="entry name" value="YraN family protein"/>
    <property type="match status" value="1"/>
</dbReference>
<evidence type="ECO:0000256" key="1">
    <source>
        <dbReference type="ARBA" id="ARBA00006738"/>
    </source>
</evidence>
<dbReference type="Gene3D" id="3.40.1350.10">
    <property type="match status" value="1"/>
</dbReference>
<gene>
    <name evidence="3" type="ORF">ACFFNY_24665</name>
</gene>
<dbReference type="EMBL" id="JBHMAG010000016">
    <property type="protein sequence ID" value="MFB9754777.1"/>
    <property type="molecule type" value="Genomic_DNA"/>
</dbReference>
<evidence type="ECO:0000313" key="3">
    <source>
        <dbReference type="EMBL" id="MFB9754777.1"/>
    </source>
</evidence>
<dbReference type="Pfam" id="PF02021">
    <property type="entry name" value="UPF0102"/>
    <property type="match status" value="1"/>
</dbReference>